<dbReference type="EMBL" id="CP071090">
    <property type="protein sequence ID" value="QSQ22362.1"/>
    <property type="molecule type" value="Genomic_DNA"/>
</dbReference>
<evidence type="ECO:0000313" key="2">
    <source>
        <dbReference type="Proteomes" id="UP000662747"/>
    </source>
</evidence>
<gene>
    <name evidence="1" type="ORF">JY651_45800</name>
</gene>
<keyword evidence="2" id="KW-1185">Reference proteome</keyword>
<dbReference type="Proteomes" id="UP000662747">
    <property type="component" value="Chromosome"/>
</dbReference>
<organism evidence="1 2">
    <name type="scientific">Pyxidicoccus parkwayensis</name>
    <dbReference type="NCBI Taxonomy" id="2813578"/>
    <lineage>
        <taxon>Bacteria</taxon>
        <taxon>Pseudomonadati</taxon>
        <taxon>Myxococcota</taxon>
        <taxon>Myxococcia</taxon>
        <taxon>Myxococcales</taxon>
        <taxon>Cystobacterineae</taxon>
        <taxon>Myxococcaceae</taxon>
        <taxon>Pyxidicoccus</taxon>
    </lineage>
</organism>
<dbReference type="RefSeq" id="WP_206723939.1">
    <property type="nucleotide sequence ID" value="NZ_CP071090.1"/>
</dbReference>
<name>A0ABX7NU12_9BACT</name>
<sequence length="192" mass="21110">MSRIGCGEDYGGAASSDAMHFWTSWAAASSASYMNMLLRGSTWFQSMLMGGAPSTQHGSRGTPPLSGFFEDWFRLASFPFQWWSRSRGDDIPVLVIALDVSASTKGDYQVMTPYCVPDSTVQVTPLRKLEDPGKEFSPNTVEVKLRQDGNAVTVSLIDLQLGDKDRGFYIALVWTADGAERRPLAILNVIVM</sequence>
<reference evidence="1 2" key="1">
    <citation type="submission" date="2021-02" db="EMBL/GenBank/DDBJ databases">
        <title>De Novo genome assembly of isolated myxobacteria.</title>
        <authorList>
            <person name="Stevens D.C."/>
        </authorList>
    </citation>
    <scope>NUCLEOTIDE SEQUENCE [LARGE SCALE GENOMIC DNA]</scope>
    <source>
        <strain evidence="2">SCPEA02</strain>
    </source>
</reference>
<protein>
    <submittedName>
        <fullName evidence="1">Uncharacterized protein</fullName>
    </submittedName>
</protein>
<evidence type="ECO:0000313" key="1">
    <source>
        <dbReference type="EMBL" id="QSQ22362.1"/>
    </source>
</evidence>
<accession>A0ABX7NU12</accession>
<proteinExistence type="predicted"/>